<dbReference type="Gene3D" id="2.40.420.20">
    <property type="match status" value="1"/>
</dbReference>
<dbReference type="InterPro" id="IPR058625">
    <property type="entry name" value="MdtA-like_BSH"/>
</dbReference>
<dbReference type="EMBL" id="CP123584">
    <property type="protein sequence ID" value="WZK87498.1"/>
    <property type="molecule type" value="Genomic_DNA"/>
</dbReference>
<feature type="signal peptide" evidence="4">
    <location>
        <begin position="1"/>
        <end position="27"/>
    </location>
</feature>
<keyword evidence="4" id="KW-0732">Signal</keyword>
<evidence type="ECO:0000259" key="8">
    <source>
        <dbReference type="Pfam" id="PF25967"/>
    </source>
</evidence>
<dbReference type="Gene3D" id="2.40.30.170">
    <property type="match status" value="1"/>
</dbReference>
<evidence type="ECO:0000259" key="7">
    <source>
        <dbReference type="Pfam" id="PF25944"/>
    </source>
</evidence>
<comment type="similarity">
    <text evidence="2">Belongs to the membrane fusion protein (MFP) (TC 8.A.1) family.</text>
</comment>
<evidence type="ECO:0000313" key="9">
    <source>
        <dbReference type="EMBL" id="WZK87498.1"/>
    </source>
</evidence>
<dbReference type="InterPro" id="IPR006143">
    <property type="entry name" value="RND_pump_MFP"/>
</dbReference>
<evidence type="ECO:0000256" key="4">
    <source>
        <dbReference type="SAM" id="SignalP"/>
    </source>
</evidence>
<evidence type="ECO:0000259" key="5">
    <source>
        <dbReference type="Pfam" id="PF25876"/>
    </source>
</evidence>
<accession>A0ABZ2XNQ8</accession>
<dbReference type="RefSeq" id="WP_406644753.1">
    <property type="nucleotide sequence ID" value="NZ_CP123584.1"/>
</dbReference>
<dbReference type="SUPFAM" id="SSF111369">
    <property type="entry name" value="HlyD-like secretion proteins"/>
    <property type="match status" value="1"/>
</dbReference>
<gene>
    <name evidence="9" type="ORF">QEZ52_12830</name>
</gene>
<evidence type="ECO:0000259" key="6">
    <source>
        <dbReference type="Pfam" id="PF25917"/>
    </source>
</evidence>
<dbReference type="Pfam" id="PF25967">
    <property type="entry name" value="RND-MFP_C"/>
    <property type="match status" value="1"/>
</dbReference>
<organism evidence="9 10">
    <name type="scientific">Aliisedimentitalea scapharcae</name>
    <dbReference type="NCBI Taxonomy" id="1524259"/>
    <lineage>
        <taxon>Bacteria</taxon>
        <taxon>Pseudomonadati</taxon>
        <taxon>Pseudomonadota</taxon>
        <taxon>Alphaproteobacteria</taxon>
        <taxon>Rhodobacterales</taxon>
        <taxon>Roseobacteraceae</taxon>
        <taxon>Aliisedimentitalea</taxon>
    </lineage>
</organism>
<comment type="subcellular location">
    <subcellularLocation>
        <location evidence="1">Cell envelope</location>
    </subcellularLocation>
</comment>
<name>A0ABZ2XNQ8_9RHOB</name>
<proteinExistence type="inferred from homology"/>
<feature type="domain" description="Multidrug resistance protein MdtA-like barrel-sandwich hybrid" evidence="6">
    <location>
        <begin position="60"/>
        <end position="192"/>
    </location>
</feature>
<keyword evidence="10" id="KW-1185">Reference proteome</keyword>
<feature type="domain" description="Multidrug resistance protein MdtA-like C-terminal permuted SH3" evidence="8">
    <location>
        <begin position="302"/>
        <end position="361"/>
    </location>
</feature>
<reference evidence="9 10" key="1">
    <citation type="submission" date="2023-04" db="EMBL/GenBank/DDBJ databases">
        <title>Complete genome sequence of Alisedimentitalea scapharcae.</title>
        <authorList>
            <person name="Rong J.-C."/>
            <person name="Yi M.-L."/>
            <person name="Zhao Q."/>
        </authorList>
    </citation>
    <scope>NUCLEOTIDE SEQUENCE [LARGE SCALE GENOMIC DNA]</scope>
    <source>
        <strain evidence="9 10">KCTC 42119</strain>
    </source>
</reference>
<dbReference type="Gene3D" id="1.10.287.470">
    <property type="entry name" value="Helix hairpin bin"/>
    <property type="match status" value="1"/>
</dbReference>
<evidence type="ECO:0000256" key="2">
    <source>
        <dbReference type="ARBA" id="ARBA00009477"/>
    </source>
</evidence>
<evidence type="ECO:0000256" key="3">
    <source>
        <dbReference type="SAM" id="Coils"/>
    </source>
</evidence>
<feature type="domain" description="Multidrug resistance protein MdtA-like alpha-helical hairpin" evidence="5">
    <location>
        <begin position="100"/>
        <end position="169"/>
    </location>
</feature>
<feature type="coiled-coil region" evidence="3">
    <location>
        <begin position="93"/>
        <end position="165"/>
    </location>
</feature>
<dbReference type="Gene3D" id="2.40.50.100">
    <property type="match status" value="1"/>
</dbReference>
<dbReference type="InterPro" id="IPR058624">
    <property type="entry name" value="MdtA-like_HH"/>
</dbReference>
<dbReference type="NCBIfam" id="TIGR01730">
    <property type="entry name" value="RND_mfp"/>
    <property type="match status" value="1"/>
</dbReference>
<dbReference type="InterPro" id="IPR058626">
    <property type="entry name" value="MdtA-like_b-barrel"/>
</dbReference>
<keyword evidence="3" id="KW-0175">Coiled coil</keyword>
<dbReference type="Proteomes" id="UP001623232">
    <property type="component" value="Chromosome"/>
</dbReference>
<dbReference type="Pfam" id="PF25944">
    <property type="entry name" value="Beta-barrel_RND"/>
    <property type="match status" value="1"/>
</dbReference>
<dbReference type="PANTHER" id="PTHR30158">
    <property type="entry name" value="ACRA/E-RELATED COMPONENT OF DRUG EFFLUX TRANSPORTER"/>
    <property type="match status" value="1"/>
</dbReference>
<dbReference type="Pfam" id="PF25876">
    <property type="entry name" value="HH_MFP_RND"/>
    <property type="match status" value="1"/>
</dbReference>
<dbReference type="Pfam" id="PF25917">
    <property type="entry name" value="BSH_RND"/>
    <property type="match status" value="1"/>
</dbReference>
<feature type="chain" id="PRO_5046567682" evidence="4">
    <location>
        <begin position="28"/>
        <end position="378"/>
    </location>
</feature>
<protein>
    <submittedName>
        <fullName evidence="9">Efflux RND transporter periplasmic adaptor subunit</fullName>
    </submittedName>
</protein>
<dbReference type="PANTHER" id="PTHR30158:SF3">
    <property type="entry name" value="MULTIDRUG EFFLUX PUMP SUBUNIT ACRA-RELATED"/>
    <property type="match status" value="1"/>
</dbReference>
<evidence type="ECO:0000256" key="1">
    <source>
        <dbReference type="ARBA" id="ARBA00004196"/>
    </source>
</evidence>
<evidence type="ECO:0000313" key="10">
    <source>
        <dbReference type="Proteomes" id="UP001623232"/>
    </source>
</evidence>
<sequence length="378" mass="40626">MLSVLPRSLLGPLALTIAIGLGSATMAQTPAAPKVSVAAAYTQMISDQATFIGRGQAIDKVDIRARVNGFLEERLVNNGAEVSEGELLFKIERSAYEATLDAQKANLAKAEANLELKIVEYARKEELFQRGSVPAAERDTAKANEKVAEAEVRSAKAAVRQAELNLSYTNIDAPFDGRIGAVQVSRGDVVSPDGAALVTLVREAPIFVSFALNEKEFVNVLEKLDVAANELSDSDRKPKVYVDLPNGRRLDEVGEIAFADNRIDPTTGTITLRARFANTRGFLIDGAFVSVGIEALEPVERVLIPQAAIQRDQRGDFVLVVGAQNTVEQRYITSGDQVETAVIVEDGLREGESVIVEGLQRVRPGVKVDAVLSGQAGE</sequence>
<dbReference type="InterPro" id="IPR058627">
    <property type="entry name" value="MdtA-like_C"/>
</dbReference>
<feature type="domain" description="Multidrug resistance protein MdtA-like beta-barrel" evidence="7">
    <location>
        <begin position="205"/>
        <end position="294"/>
    </location>
</feature>